<reference evidence="2 3" key="1">
    <citation type="submission" date="2015-12" db="EMBL/GenBank/DDBJ databases">
        <title>Streptococcus penaeicida sp. nov.</title>
        <authorList>
            <person name="Gomez-Gil B."/>
            <person name="Morales-Covarrubias M."/>
        </authorList>
    </citation>
    <scope>NUCLEOTIDE SEQUENCE [LARGE SCALE GENOMIC DNA]</scope>
    <source>
        <strain evidence="2 3">CAIM 1838</strain>
    </source>
</reference>
<evidence type="ECO:0000313" key="3">
    <source>
        <dbReference type="Proteomes" id="UP000235963"/>
    </source>
</evidence>
<gene>
    <name evidence="2" type="ORF">AT575_09560</name>
</gene>
<evidence type="ECO:0000256" key="1">
    <source>
        <dbReference type="SAM" id="Phobius"/>
    </source>
</evidence>
<comment type="caution">
    <text evidence="2">The sequence shown here is derived from an EMBL/GenBank/DDBJ whole genome shotgun (WGS) entry which is preliminary data.</text>
</comment>
<accession>A0A2N8LA36</accession>
<sequence length="81" mass="9423">MLQFIKTNKKYLIWLFLFGLAGVVIPPIFHYLVKFMNAYPRLSRLIVIGLILVVMIYSPQHIMINLLLLVSITYDLATVKK</sequence>
<dbReference type="AlphaFoldDB" id="A0A2N8LA36"/>
<keyword evidence="1" id="KW-1133">Transmembrane helix</keyword>
<keyword evidence="1" id="KW-0812">Transmembrane</keyword>
<keyword evidence="3" id="KW-1185">Reference proteome</keyword>
<feature type="transmembrane region" description="Helical" evidence="1">
    <location>
        <begin position="12"/>
        <end position="33"/>
    </location>
</feature>
<feature type="transmembrane region" description="Helical" evidence="1">
    <location>
        <begin position="45"/>
        <end position="72"/>
    </location>
</feature>
<dbReference type="OrthoDB" id="9959715at2"/>
<dbReference type="Proteomes" id="UP000235963">
    <property type="component" value="Unassembled WGS sequence"/>
</dbReference>
<proteinExistence type="predicted"/>
<name>A0A2N8LA36_9STRE</name>
<keyword evidence="1" id="KW-0472">Membrane</keyword>
<dbReference type="EMBL" id="LOCM01000033">
    <property type="protein sequence ID" value="PND47021.1"/>
    <property type="molecule type" value="Genomic_DNA"/>
</dbReference>
<evidence type="ECO:0000313" key="2">
    <source>
        <dbReference type="EMBL" id="PND47021.1"/>
    </source>
</evidence>
<organism evidence="2 3">
    <name type="scientific">Streptococcus penaeicida</name>
    <dbReference type="NCBI Taxonomy" id="1765960"/>
    <lineage>
        <taxon>Bacteria</taxon>
        <taxon>Bacillati</taxon>
        <taxon>Bacillota</taxon>
        <taxon>Bacilli</taxon>
        <taxon>Lactobacillales</taxon>
        <taxon>Streptococcaceae</taxon>
        <taxon>Streptococcus</taxon>
    </lineage>
</organism>
<dbReference type="RefSeq" id="WP_102778142.1">
    <property type="nucleotide sequence ID" value="NZ_CBCSGP010000009.1"/>
</dbReference>
<protein>
    <submittedName>
        <fullName evidence="2">Uncharacterized protein</fullName>
    </submittedName>
</protein>